<dbReference type="Proteomes" id="UP000536624">
    <property type="component" value="Unassembled WGS sequence"/>
</dbReference>
<proteinExistence type="predicted"/>
<accession>A0A7X5X063</accession>
<gene>
    <name evidence="2" type="ORF">SMALB_2144</name>
</gene>
<sequence>MLRALPETELVAHDIRRLALQAVQQTTSRLETEEATAGGIPDELLTAIADSAQIFVASQPVGLSWETRRNLFMWFWGLLVFIVVMQAQIQSETAKELLEDAGGAVLVAAPVVTGAAYVWNKIQLNPNLDGEDEGA</sequence>
<keyword evidence="1" id="KW-1133">Transmembrane helix</keyword>
<organism evidence="2 3">
    <name type="scientific">Streptomyces malaysiensis</name>
    <dbReference type="NCBI Taxonomy" id="92644"/>
    <lineage>
        <taxon>Bacteria</taxon>
        <taxon>Bacillati</taxon>
        <taxon>Actinomycetota</taxon>
        <taxon>Actinomycetes</taxon>
        <taxon>Kitasatosporales</taxon>
        <taxon>Streptomycetaceae</taxon>
        <taxon>Streptomyces</taxon>
        <taxon>Streptomyces violaceusniger group</taxon>
    </lineage>
</organism>
<dbReference type="RefSeq" id="WP_167500793.1">
    <property type="nucleotide sequence ID" value="NZ_JAALLH010000001.1"/>
</dbReference>
<keyword evidence="1" id="KW-0812">Transmembrane</keyword>
<evidence type="ECO:0000256" key="1">
    <source>
        <dbReference type="SAM" id="Phobius"/>
    </source>
</evidence>
<dbReference type="EMBL" id="JAALLH010000001">
    <property type="protein sequence ID" value="NIY64188.1"/>
    <property type="molecule type" value="Genomic_DNA"/>
</dbReference>
<keyword evidence="1" id="KW-0472">Membrane</keyword>
<dbReference type="AlphaFoldDB" id="A0A7X5X063"/>
<feature type="transmembrane region" description="Helical" evidence="1">
    <location>
        <begin position="71"/>
        <end position="89"/>
    </location>
</feature>
<comment type="caution">
    <text evidence="2">The sequence shown here is derived from an EMBL/GenBank/DDBJ whole genome shotgun (WGS) entry which is preliminary data.</text>
</comment>
<evidence type="ECO:0000313" key="2">
    <source>
        <dbReference type="EMBL" id="NIY64188.1"/>
    </source>
</evidence>
<name>A0A7X5X063_STRMQ</name>
<evidence type="ECO:0000313" key="3">
    <source>
        <dbReference type="Proteomes" id="UP000536624"/>
    </source>
</evidence>
<feature type="transmembrane region" description="Helical" evidence="1">
    <location>
        <begin position="101"/>
        <end position="119"/>
    </location>
</feature>
<protein>
    <submittedName>
        <fullName evidence="2">Uncharacterized protein</fullName>
    </submittedName>
</protein>
<reference evidence="2 3" key="1">
    <citation type="submission" date="2020-02" db="EMBL/GenBank/DDBJ databases">
        <title>Streptomyces malaysiensis DSM14702 (JHCC583434, PFL_A843) Genome sequencing and assembly.</title>
        <authorList>
            <person name="Samborskyy M."/>
        </authorList>
    </citation>
    <scope>NUCLEOTIDE SEQUENCE [LARGE SCALE GENOMIC DNA]</scope>
    <source>
        <strain evidence="2 3">DSM 14702</strain>
    </source>
</reference>